<feature type="transmembrane region" description="Helical" evidence="7">
    <location>
        <begin position="200"/>
        <end position="220"/>
    </location>
</feature>
<evidence type="ECO:0000256" key="7">
    <source>
        <dbReference type="SAM" id="Phobius"/>
    </source>
</evidence>
<keyword evidence="5 7" id="KW-0472">Membrane</keyword>
<comment type="subcellular location">
    <subcellularLocation>
        <location evidence="1">Membrane</location>
        <topology evidence="1">Multi-pass membrane protein</topology>
    </subcellularLocation>
</comment>
<name>A0ABT5TA76_9RHOB</name>
<evidence type="ECO:0000256" key="5">
    <source>
        <dbReference type="ARBA" id="ARBA00023136"/>
    </source>
</evidence>
<evidence type="ECO:0000256" key="1">
    <source>
        <dbReference type="ARBA" id="ARBA00004141"/>
    </source>
</evidence>
<proteinExistence type="inferred from homology"/>
<evidence type="ECO:0000256" key="6">
    <source>
        <dbReference type="SAM" id="MobiDB-lite"/>
    </source>
</evidence>
<dbReference type="Proteomes" id="UP001431784">
    <property type="component" value="Unassembled WGS sequence"/>
</dbReference>
<accession>A0ABT5TA76</accession>
<keyword evidence="9" id="KW-1185">Reference proteome</keyword>
<organism evidence="8 9">
    <name type="scientific">Roseinatronobacter alkalisoli</name>
    <dbReference type="NCBI Taxonomy" id="3028235"/>
    <lineage>
        <taxon>Bacteria</taxon>
        <taxon>Pseudomonadati</taxon>
        <taxon>Pseudomonadota</taxon>
        <taxon>Alphaproteobacteria</taxon>
        <taxon>Rhodobacterales</taxon>
        <taxon>Paracoccaceae</taxon>
        <taxon>Roseinatronobacter</taxon>
    </lineage>
</organism>
<evidence type="ECO:0000256" key="2">
    <source>
        <dbReference type="ARBA" id="ARBA00007802"/>
    </source>
</evidence>
<feature type="transmembrane region" description="Helical" evidence="7">
    <location>
        <begin position="61"/>
        <end position="79"/>
    </location>
</feature>
<protein>
    <submittedName>
        <fullName evidence="8">Type IV secretion system protein</fullName>
    </submittedName>
</protein>
<dbReference type="Pfam" id="PF04610">
    <property type="entry name" value="TrbL"/>
    <property type="match status" value="1"/>
</dbReference>
<feature type="transmembrane region" description="Helical" evidence="7">
    <location>
        <begin position="136"/>
        <end position="164"/>
    </location>
</feature>
<feature type="compositionally biased region" description="Low complexity" evidence="6">
    <location>
        <begin position="316"/>
        <end position="338"/>
    </location>
</feature>
<feature type="transmembrane region" description="Helical" evidence="7">
    <location>
        <begin position="170"/>
        <end position="188"/>
    </location>
</feature>
<reference evidence="8" key="1">
    <citation type="submission" date="2023-02" db="EMBL/GenBank/DDBJ databases">
        <title>Description of Roseinatronobacter alkalisoli sp. nov., an alkaliphilic bacerium isolated from soda soil.</title>
        <authorList>
            <person name="Wei W."/>
        </authorList>
    </citation>
    <scope>NUCLEOTIDE SEQUENCE</scope>
    <source>
        <strain evidence="8">HJB301</strain>
    </source>
</reference>
<dbReference type="RefSeq" id="WP_274352687.1">
    <property type="nucleotide sequence ID" value="NZ_JAQZSM010000011.1"/>
</dbReference>
<evidence type="ECO:0000313" key="8">
    <source>
        <dbReference type="EMBL" id="MDD7972011.1"/>
    </source>
</evidence>
<feature type="transmembrane region" description="Helical" evidence="7">
    <location>
        <begin position="94"/>
        <end position="115"/>
    </location>
</feature>
<feature type="transmembrane region" description="Helical" evidence="7">
    <location>
        <begin position="240"/>
        <end position="260"/>
    </location>
</feature>
<gene>
    <name evidence="8" type="ORF">PUT78_12970</name>
</gene>
<comment type="similarity">
    <text evidence="2">Belongs to the TrbL/VirB6 family.</text>
</comment>
<dbReference type="InterPro" id="IPR007688">
    <property type="entry name" value="Conjugal_tfr_TrbL/VirB6"/>
</dbReference>
<feature type="region of interest" description="Disordered" evidence="6">
    <location>
        <begin position="299"/>
        <end position="338"/>
    </location>
</feature>
<keyword evidence="4 7" id="KW-1133">Transmembrane helix</keyword>
<sequence>MGIVSWIVGSVDSYLASAGQTAFGALLGAVGMIGMTMATLAVILVALNAMLQVRSIDLRTAVLLGVKLALVGIFARNWAEFNSVTNAIVGGSEYLAGVIVGAAGGLGDGSASNFAQQFDSIIADLVRTANNIGSAMNWVGGAFFTTIAFIILAAMGASAGLMIVFAKLMITFYVSIAPIMITMSLLNATKDYFQNWLTGIISYAFYPIVIAAVFSVIISMSDQMATNVNSGDLATLGQAIPFFAMIIMAFFAIFLIPVIMRQITGNIQMTSVMSGPMAALSTLSAARMAGLTGRPAPLQPLPPGAGGATRGPTPPASGAASGARARLARSARLAGSNG</sequence>
<evidence type="ECO:0000313" key="9">
    <source>
        <dbReference type="Proteomes" id="UP001431784"/>
    </source>
</evidence>
<evidence type="ECO:0000256" key="4">
    <source>
        <dbReference type="ARBA" id="ARBA00022989"/>
    </source>
</evidence>
<keyword evidence="3 7" id="KW-0812">Transmembrane</keyword>
<evidence type="ECO:0000256" key="3">
    <source>
        <dbReference type="ARBA" id="ARBA00022692"/>
    </source>
</evidence>
<comment type="caution">
    <text evidence="8">The sequence shown here is derived from an EMBL/GenBank/DDBJ whole genome shotgun (WGS) entry which is preliminary data.</text>
</comment>
<feature type="transmembrane region" description="Helical" evidence="7">
    <location>
        <begin position="22"/>
        <end position="49"/>
    </location>
</feature>
<dbReference type="EMBL" id="JAQZSM010000011">
    <property type="protein sequence ID" value="MDD7972011.1"/>
    <property type="molecule type" value="Genomic_DNA"/>
</dbReference>